<evidence type="ECO:0000313" key="12">
    <source>
        <dbReference type="Proteomes" id="UP000596742"/>
    </source>
</evidence>
<keyword evidence="5" id="KW-0297">G-protein coupled receptor</keyword>
<feature type="domain" description="G-protein coupled receptors family 1 profile" evidence="10">
    <location>
        <begin position="40"/>
        <end position="315"/>
    </location>
</feature>
<feature type="transmembrane region" description="Helical" evidence="9">
    <location>
        <begin position="61"/>
        <end position="83"/>
    </location>
</feature>
<keyword evidence="8" id="KW-0807">Transducer</keyword>
<dbReference type="InterPro" id="IPR017452">
    <property type="entry name" value="GPCR_Rhodpsn_7TM"/>
</dbReference>
<keyword evidence="6 9" id="KW-0472">Membrane</keyword>
<dbReference type="GO" id="GO:0007187">
    <property type="term" value="P:G protein-coupled receptor signaling pathway, coupled to cyclic nucleotide second messenger"/>
    <property type="evidence" value="ECO:0007669"/>
    <property type="project" value="TreeGrafter"/>
</dbReference>
<dbReference type="PRINTS" id="PR00237">
    <property type="entry name" value="GPCRRHODOPSN"/>
</dbReference>
<feature type="transmembrane region" description="Helical" evidence="9">
    <location>
        <begin position="141"/>
        <end position="161"/>
    </location>
</feature>
<dbReference type="SUPFAM" id="SSF81321">
    <property type="entry name" value="Family A G protein-coupled receptor-like"/>
    <property type="match status" value="1"/>
</dbReference>
<proteinExistence type="predicted"/>
<feature type="transmembrane region" description="Helical" evidence="9">
    <location>
        <begin position="264"/>
        <end position="287"/>
    </location>
</feature>
<comment type="caution">
    <text evidence="11">The sequence shown here is derived from an EMBL/GenBank/DDBJ whole genome shotgun (WGS) entry which is preliminary data.</text>
</comment>
<dbReference type="InterPro" id="IPR000276">
    <property type="entry name" value="GPCR_Rhodpsn"/>
</dbReference>
<feature type="transmembrane region" description="Helical" evidence="9">
    <location>
        <begin position="299"/>
        <end position="317"/>
    </location>
</feature>
<accession>A0A8B6C0X9</accession>
<organism evidence="11 12">
    <name type="scientific">Mytilus galloprovincialis</name>
    <name type="common">Mediterranean mussel</name>
    <dbReference type="NCBI Taxonomy" id="29158"/>
    <lineage>
        <taxon>Eukaryota</taxon>
        <taxon>Metazoa</taxon>
        <taxon>Spiralia</taxon>
        <taxon>Lophotrochozoa</taxon>
        <taxon>Mollusca</taxon>
        <taxon>Bivalvia</taxon>
        <taxon>Autobranchia</taxon>
        <taxon>Pteriomorphia</taxon>
        <taxon>Mytilida</taxon>
        <taxon>Mytiloidea</taxon>
        <taxon>Mytilidae</taxon>
        <taxon>Mytilinae</taxon>
        <taxon>Mytilus</taxon>
    </lineage>
</organism>
<evidence type="ECO:0000256" key="3">
    <source>
        <dbReference type="ARBA" id="ARBA00022692"/>
    </source>
</evidence>
<feature type="transmembrane region" description="Helical" evidence="9">
    <location>
        <begin position="196"/>
        <end position="214"/>
    </location>
</feature>
<dbReference type="GO" id="GO:0045202">
    <property type="term" value="C:synapse"/>
    <property type="evidence" value="ECO:0007669"/>
    <property type="project" value="TreeGrafter"/>
</dbReference>
<keyword evidence="2" id="KW-1003">Cell membrane</keyword>
<evidence type="ECO:0000256" key="9">
    <source>
        <dbReference type="SAM" id="Phobius"/>
    </source>
</evidence>
<evidence type="ECO:0000256" key="2">
    <source>
        <dbReference type="ARBA" id="ARBA00022475"/>
    </source>
</evidence>
<protein>
    <submittedName>
        <fullName evidence="11">Histamine receptor H3</fullName>
    </submittedName>
</protein>
<dbReference type="PANTHER" id="PTHR24247">
    <property type="entry name" value="5-HYDROXYTRYPTAMINE RECEPTOR"/>
    <property type="match status" value="1"/>
</dbReference>
<evidence type="ECO:0000259" key="10">
    <source>
        <dbReference type="PROSITE" id="PS50262"/>
    </source>
</evidence>
<dbReference type="Gene3D" id="1.20.1070.10">
    <property type="entry name" value="Rhodopsin 7-helix transmembrane proteins"/>
    <property type="match status" value="1"/>
</dbReference>
<evidence type="ECO:0000256" key="6">
    <source>
        <dbReference type="ARBA" id="ARBA00023136"/>
    </source>
</evidence>
<dbReference type="PANTHER" id="PTHR24247:SF195">
    <property type="entry name" value="G-PROTEIN COUPLED RECEPTORS FAMILY 1 PROFILE DOMAIN-CONTAINING PROTEIN"/>
    <property type="match status" value="1"/>
</dbReference>
<evidence type="ECO:0000256" key="4">
    <source>
        <dbReference type="ARBA" id="ARBA00022989"/>
    </source>
</evidence>
<dbReference type="GO" id="GO:0007197">
    <property type="term" value="P:adenylate cyclase-inhibiting G protein-coupled acetylcholine receptor signaling pathway"/>
    <property type="evidence" value="ECO:0007669"/>
    <property type="project" value="TreeGrafter"/>
</dbReference>
<evidence type="ECO:0000256" key="8">
    <source>
        <dbReference type="ARBA" id="ARBA00023224"/>
    </source>
</evidence>
<sequence length="341" mass="38695">MAENTTSSADVEDEDFVASDGLLIFAGFIIIFMILQAIIGNTLTILSYIRDKHLRTTYNLYLINLAIADLTIASVSMTVYLTYTLRKNTWVYGYHVCKVYLVLDFLACTVTVILMNVISYDRLMLLKQGAAYYVEQNSKKAIFKMCASWVIGFLLYGPAIIGWDHWTGENVVEPDDCDVQFVNNTAYTTTTAVVEFFLPLTSLGVLNILVIIEIRKLRHNKVHTIQIASVQSHGSETIPNGILTKNEKAKQKSTKKATKAARSLAILVFAFFLTWAPYTILTVVISFCEDCVIIPVYETFTWILWFKSALNPFLYAFGSARFRESFLYFLCCGKRQLRQVK</sequence>
<keyword evidence="4 9" id="KW-1133">Transmembrane helix</keyword>
<dbReference type="GO" id="GO:0005886">
    <property type="term" value="C:plasma membrane"/>
    <property type="evidence" value="ECO:0007669"/>
    <property type="project" value="UniProtKB-SubCell"/>
</dbReference>
<keyword evidence="12" id="KW-1185">Reference proteome</keyword>
<dbReference type="Pfam" id="PF00001">
    <property type="entry name" value="7tm_1"/>
    <property type="match status" value="1"/>
</dbReference>
<evidence type="ECO:0000256" key="5">
    <source>
        <dbReference type="ARBA" id="ARBA00023040"/>
    </source>
</evidence>
<dbReference type="GO" id="GO:0016907">
    <property type="term" value="F:G protein-coupled acetylcholine receptor activity"/>
    <property type="evidence" value="ECO:0007669"/>
    <property type="project" value="TreeGrafter"/>
</dbReference>
<dbReference type="EMBL" id="UYJE01001039">
    <property type="protein sequence ID" value="VDH98688.1"/>
    <property type="molecule type" value="Genomic_DNA"/>
</dbReference>
<feature type="transmembrane region" description="Helical" evidence="9">
    <location>
        <begin position="22"/>
        <end position="49"/>
    </location>
</feature>
<keyword evidence="3 9" id="KW-0812">Transmembrane</keyword>
<name>A0A8B6C0X9_MYTGA</name>
<dbReference type="GO" id="GO:0004993">
    <property type="term" value="F:G protein-coupled serotonin receptor activity"/>
    <property type="evidence" value="ECO:0007669"/>
    <property type="project" value="TreeGrafter"/>
</dbReference>
<dbReference type="Proteomes" id="UP000596742">
    <property type="component" value="Unassembled WGS sequence"/>
</dbReference>
<keyword evidence="7 11" id="KW-0675">Receptor</keyword>
<feature type="transmembrane region" description="Helical" evidence="9">
    <location>
        <begin position="99"/>
        <end position="120"/>
    </location>
</feature>
<comment type="subcellular location">
    <subcellularLocation>
        <location evidence="1">Cell membrane</location>
        <topology evidence="1">Multi-pass membrane protein</topology>
    </subcellularLocation>
</comment>
<reference evidence="11" key="1">
    <citation type="submission" date="2018-11" db="EMBL/GenBank/DDBJ databases">
        <authorList>
            <person name="Alioto T."/>
            <person name="Alioto T."/>
        </authorList>
    </citation>
    <scope>NUCLEOTIDE SEQUENCE</scope>
</reference>
<dbReference type="GO" id="GO:0030425">
    <property type="term" value="C:dendrite"/>
    <property type="evidence" value="ECO:0007669"/>
    <property type="project" value="TreeGrafter"/>
</dbReference>
<dbReference type="OrthoDB" id="10071887at2759"/>
<gene>
    <name evidence="11" type="ORF">MGAL_10B014908</name>
</gene>
<evidence type="ECO:0000313" key="11">
    <source>
        <dbReference type="EMBL" id="VDH98688.1"/>
    </source>
</evidence>
<dbReference type="PROSITE" id="PS50262">
    <property type="entry name" value="G_PROTEIN_RECEP_F1_2"/>
    <property type="match status" value="1"/>
</dbReference>
<dbReference type="AlphaFoldDB" id="A0A8B6C0X9"/>
<evidence type="ECO:0000256" key="7">
    <source>
        <dbReference type="ARBA" id="ARBA00023170"/>
    </source>
</evidence>
<evidence type="ECO:0000256" key="1">
    <source>
        <dbReference type="ARBA" id="ARBA00004651"/>
    </source>
</evidence>